<feature type="compositionally biased region" description="Basic and acidic residues" evidence="1">
    <location>
        <begin position="264"/>
        <end position="273"/>
    </location>
</feature>
<gene>
    <name evidence="2" type="ORF">CBR_g22079</name>
</gene>
<name>A0A388L274_CHABU</name>
<evidence type="ECO:0000313" key="2">
    <source>
        <dbReference type="EMBL" id="GBG76332.1"/>
    </source>
</evidence>
<feature type="compositionally biased region" description="Low complexity" evidence="1">
    <location>
        <begin position="173"/>
        <end position="205"/>
    </location>
</feature>
<evidence type="ECO:0000256" key="1">
    <source>
        <dbReference type="SAM" id="MobiDB-lite"/>
    </source>
</evidence>
<dbReference type="EMBL" id="BFEA01000242">
    <property type="protein sequence ID" value="GBG76332.1"/>
    <property type="molecule type" value="Genomic_DNA"/>
</dbReference>
<keyword evidence="3" id="KW-1185">Reference proteome</keyword>
<proteinExistence type="predicted"/>
<dbReference type="Proteomes" id="UP000265515">
    <property type="component" value="Unassembled WGS sequence"/>
</dbReference>
<dbReference type="Gramene" id="GBG76332">
    <property type="protein sequence ID" value="GBG76332"/>
    <property type="gene ID" value="CBR_g22079"/>
</dbReference>
<reference evidence="2 3" key="1">
    <citation type="journal article" date="2018" name="Cell">
        <title>The Chara Genome: Secondary Complexity and Implications for Plant Terrestrialization.</title>
        <authorList>
            <person name="Nishiyama T."/>
            <person name="Sakayama H."/>
            <person name="Vries J.D."/>
            <person name="Buschmann H."/>
            <person name="Saint-Marcoux D."/>
            <person name="Ullrich K.K."/>
            <person name="Haas F.B."/>
            <person name="Vanderstraeten L."/>
            <person name="Becker D."/>
            <person name="Lang D."/>
            <person name="Vosolsobe S."/>
            <person name="Rombauts S."/>
            <person name="Wilhelmsson P.K.I."/>
            <person name="Janitza P."/>
            <person name="Kern R."/>
            <person name="Heyl A."/>
            <person name="Rumpler F."/>
            <person name="Villalobos L.I.A.C."/>
            <person name="Clay J.M."/>
            <person name="Skokan R."/>
            <person name="Toyoda A."/>
            <person name="Suzuki Y."/>
            <person name="Kagoshima H."/>
            <person name="Schijlen E."/>
            <person name="Tajeshwar N."/>
            <person name="Catarino B."/>
            <person name="Hetherington A.J."/>
            <person name="Saltykova A."/>
            <person name="Bonnot C."/>
            <person name="Breuninger H."/>
            <person name="Symeonidi A."/>
            <person name="Radhakrishnan G.V."/>
            <person name="Van Nieuwerburgh F."/>
            <person name="Deforce D."/>
            <person name="Chang C."/>
            <person name="Karol K.G."/>
            <person name="Hedrich R."/>
            <person name="Ulvskov P."/>
            <person name="Glockner G."/>
            <person name="Delwiche C.F."/>
            <person name="Petrasek J."/>
            <person name="Van de Peer Y."/>
            <person name="Friml J."/>
            <person name="Beilby M."/>
            <person name="Dolan L."/>
            <person name="Kohara Y."/>
            <person name="Sugano S."/>
            <person name="Fujiyama A."/>
            <person name="Delaux P.-M."/>
            <person name="Quint M."/>
            <person name="TheiBen G."/>
            <person name="Hagemann M."/>
            <person name="Harholt J."/>
            <person name="Dunand C."/>
            <person name="Zachgo S."/>
            <person name="Langdale J."/>
            <person name="Maumus F."/>
            <person name="Straeten D.V.D."/>
            <person name="Gould S.B."/>
            <person name="Rensing S.A."/>
        </authorList>
    </citation>
    <scope>NUCLEOTIDE SEQUENCE [LARGE SCALE GENOMIC DNA]</scope>
    <source>
        <strain evidence="2 3">S276</strain>
    </source>
</reference>
<feature type="region of interest" description="Disordered" evidence="1">
    <location>
        <begin position="173"/>
        <end position="278"/>
    </location>
</feature>
<evidence type="ECO:0000313" key="3">
    <source>
        <dbReference type="Proteomes" id="UP000265515"/>
    </source>
</evidence>
<dbReference type="AlphaFoldDB" id="A0A388L274"/>
<protein>
    <submittedName>
        <fullName evidence="2">Uncharacterized protein</fullName>
    </submittedName>
</protein>
<accession>A0A388L274</accession>
<feature type="compositionally biased region" description="Basic and acidic residues" evidence="1">
    <location>
        <begin position="223"/>
        <end position="250"/>
    </location>
</feature>
<comment type="caution">
    <text evidence="2">The sequence shown here is derived from an EMBL/GenBank/DDBJ whole genome shotgun (WGS) entry which is preliminary data.</text>
</comment>
<sequence length="294" mass="30962">MEPVPSTDPASSLLSGDMVSPADMVDVYKQQIGEAIEAVLQAEGKLPLMILREVDDTILEWRDVLQQIASSVPGTLQEEPVTSALQGCFLHLEDLQQITAQQLAAIAIANLAVDGCCSAALGVWEETDGGPAPPLPTSADEIFVEGQDLSAALGPEGDNCLDQPYIIDTDNDAAVAPANNDNNNNTVTGNNNNNNNINNNGNRMAANEDDGGRQSNGRWSPPAHDDRDGVEEGAHRSPSAHTDRPGDGKGAHRSPPPGGSIAMDIDRDARDDGGGEETTTVMATVLHDRVMVLS</sequence>
<organism evidence="2 3">
    <name type="scientific">Chara braunii</name>
    <name type="common">Braun's stonewort</name>
    <dbReference type="NCBI Taxonomy" id="69332"/>
    <lineage>
        <taxon>Eukaryota</taxon>
        <taxon>Viridiplantae</taxon>
        <taxon>Streptophyta</taxon>
        <taxon>Charophyceae</taxon>
        <taxon>Charales</taxon>
        <taxon>Characeae</taxon>
        <taxon>Chara</taxon>
    </lineage>
</organism>